<dbReference type="CDD" id="cd02337">
    <property type="entry name" value="ZZ_CBP"/>
    <property type="match status" value="1"/>
</dbReference>
<dbReference type="InterPro" id="IPR035898">
    <property type="entry name" value="TAZ_dom_sf"/>
</dbReference>
<keyword evidence="14" id="KW-0539">Nucleus</keyword>
<evidence type="ECO:0000256" key="16">
    <source>
        <dbReference type="ARBA" id="ARBA00048017"/>
    </source>
</evidence>
<feature type="compositionally biased region" description="Polar residues" evidence="20">
    <location>
        <begin position="1397"/>
        <end position="1423"/>
    </location>
</feature>
<dbReference type="CDD" id="cd15802">
    <property type="entry name" value="RING_CBP-p300"/>
    <property type="match status" value="1"/>
</dbReference>
<dbReference type="Pfam" id="PF02172">
    <property type="entry name" value="KIX"/>
    <property type="match status" value="1"/>
</dbReference>
<comment type="catalytic activity">
    <reaction evidence="16">
        <text>L-lysyl-[protein] + acetyl-CoA = N(6)-acetyl-L-lysyl-[protein] + CoA + H(+)</text>
        <dbReference type="Rhea" id="RHEA:45948"/>
        <dbReference type="Rhea" id="RHEA-COMP:9752"/>
        <dbReference type="Rhea" id="RHEA-COMP:10731"/>
        <dbReference type="ChEBI" id="CHEBI:15378"/>
        <dbReference type="ChEBI" id="CHEBI:29969"/>
        <dbReference type="ChEBI" id="CHEBI:57287"/>
        <dbReference type="ChEBI" id="CHEBI:57288"/>
        <dbReference type="ChEBI" id="CHEBI:61930"/>
        <dbReference type="EC" id="2.3.1.48"/>
    </reaction>
</comment>
<feature type="compositionally biased region" description="Basic and acidic residues" evidence="20">
    <location>
        <begin position="1094"/>
        <end position="1107"/>
    </location>
</feature>
<dbReference type="GO" id="GO:0005634">
    <property type="term" value="C:nucleus"/>
    <property type="evidence" value="ECO:0007669"/>
    <property type="project" value="UniProtKB-SubCell"/>
</dbReference>
<keyword evidence="13" id="KW-0804">Transcription</keyword>
<evidence type="ECO:0000256" key="2">
    <source>
        <dbReference type="ARBA" id="ARBA00013184"/>
    </source>
</evidence>
<dbReference type="PROSITE" id="PS50135">
    <property type="entry name" value="ZF_ZZ_2"/>
    <property type="match status" value="1"/>
</dbReference>
<feature type="domain" description="TAZ-type" evidence="22">
    <location>
        <begin position="1293"/>
        <end position="1374"/>
    </location>
</feature>
<gene>
    <name evidence="26" type="ORF">HNAJ_LOCUS8869</name>
</gene>
<feature type="zinc finger region" description="TAZ-type" evidence="18">
    <location>
        <begin position="1293"/>
        <end position="1374"/>
    </location>
</feature>
<dbReference type="EC" id="2.3.1.48" evidence="2"/>
<evidence type="ECO:0000259" key="25">
    <source>
        <dbReference type="PROSITE" id="PS51727"/>
    </source>
</evidence>
<dbReference type="InterPro" id="IPR036427">
    <property type="entry name" value="Bromodomain-like_sf"/>
</dbReference>
<dbReference type="InterPro" id="IPR013083">
    <property type="entry name" value="Znf_RING/FYVE/PHD"/>
</dbReference>
<feature type="region of interest" description="Disordered" evidence="20">
    <location>
        <begin position="157"/>
        <end position="176"/>
    </location>
</feature>
<evidence type="ECO:0000256" key="20">
    <source>
        <dbReference type="SAM" id="MobiDB-lite"/>
    </source>
</evidence>
<keyword evidence="27" id="KW-1185">Reference proteome</keyword>
<dbReference type="GO" id="GO:0000123">
    <property type="term" value="C:histone acetyltransferase complex"/>
    <property type="evidence" value="ECO:0007669"/>
    <property type="project" value="TreeGrafter"/>
</dbReference>
<dbReference type="Gene3D" id="2.10.110.40">
    <property type="match status" value="1"/>
</dbReference>
<dbReference type="Gene3D" id="3.30.40.10">
    <property type="entry name" value="Zinc/RING finger domain, C3HC4 (zinc finger)"/>
    <property type="match status" value="1"/>
</dbReference>
<dbReference type="WBParaSite" id="HNAJ_0000887301-mRNA-1">
    <property type="protein sequence ID" value="HNAJ_0000887301-mRNA-1"/>
    <property type="gene ID" value="HNAJ_0000887301"/>
</dbReference>
<feature type="domain" description="CBP/p300-type HAT" evidence="25">
    <location>
        <begin position="839"/>
        <end position="1225"/>
    </location>
</feature>
<feature type="compositionally biased region" description="Basic residues" evidence="20">
    <location>
        <begin position="1108"/>
        <end position="1120"/>
    </location>
</feature>
<dbReference type="InterPro" id="IPR031162">
    <property type="entry name" value="CBP_P300_HAT"/>
</dbReference>
<evidence type="ECO:0000256" key="1">
    <source>
        <dbReference type="ARBA" id="ARBA00004123"/>
    </source>
</evidence>
<dbReference type="Pfam" id="PF06001">
    <property type="entry name" value="RING_CBP-p300"/>
    <property type="match status" value="1"/>
</dbReference>
<keyword evidence="11 17" id="KW-0103">Bromodomain</keyword>
<dbReference type="InterPro" id="IPR043145">
    <property type="entry name" value="Znf_ZZ_sf"/>
</dbReference>
<feature type="compositionally biased region" description="Low complexity" evidence="20">
    <location>
        <begin position="159"/>
        <end position="174"/>
    </location>
</feature>
<dbReference type="InterPro" id="IPR001487">
    <property type="entry name" value="Bromodomain"/>
</dbReference>
<reference evidence="26 27" key="2">
    <citation type="submission" date="2018-11" db="EMBL/GenBank/DDBJ databases">
        <authorList>
            <consortium name="Pathogen Informatics"/>
        </authorList>
    </citation>
    <scope>NUCLEOTIDE SEQUENCE [LARGE SCALE GENOMIC DNA]</scope>
</reference>
<dbReference type="GO" id="GO:0140297">
    <property type="term" value="F:DNA-binding transcription factor binding"/>
    <property type="evidence" value="ECO:0007669"/>
    <property type="project" value="UniProtKB-ARBA"/>
</dbReference>
<feature type="compositionally biased region" description="Polar residues" evidence="20">
    <location>
        <begin position="12"/>
        <end position="46"/>
    </location>
</feature>
<dbReference type="PROSITE" id="PS50014">
    <property type="entry name" value="BROMODOMAIN_2"/>
    <property type="match status" value="1"/>
</dbReference>
<dbReference type="PROSITE" id="PS01357">
    <property type="entry name" value="ZF_ZZ_1"/>
    <property type="match status" value="1"/>
</dbReference>
<dbReference type="SUPFAM" id="SSF47040">
    <property type="entry name" value="Kix domain of CBP (creb binding protein)"/>
    <property type="match status" value="1"/>
</dbReference>
<name>A0A0R3TNC3_RODNA</name>
<evidence type="ECO:0000256" key="5">
    <source>
        <dbReference type="ARBA" id="ARBA00022723"/>
    </source>
</evidence>
<dbReference type="Pfam" id="PF02135">
    <property type="entry name" value="zf-TAZ"/>
    <property type="match status" value="2"/>
</dbReference>
<feature type="compositionally biased region" description="Polar residues" evidence="20">
    <location>
        <begin position="1821"/>
        <end position="1830"/>
    </location>
</feature>
<evidence type="ECO:0000259" key="24">
    <source>
        <dbReference type="PROSITE" id="PS50952"/>
    </source>
</evidence>
<dbReference type="Gene3D" id="1.10.246.20">
    <property type="entry name" value="Coactivator CBP, KIX domain"/>
    <property type="match status" value="1"/>
</dbReference>
<feature type="region of interest" description="Disordered" evidence="20">
    <location>
        <begin position="266"/>
        <end position="378"/>
    </location>
</feature>
<dbReference type="Gene3D" id="1.20.1020.10">
    <property type="entry name" value="TAZ domain"/>
    <property type="match status" value="2"/>
</dbReference>
<feature type="domain" description="KIX" evidence="24">
    <location>
        <begin position="375"/>
        <end position="454"/>
    </location>
</feature>
<protein>
    <recommendedName>
        <fullName evidence="2">histone acetyltransferase</fullName>
        <ecNumber evidence="2">2.3.1.48</ecNumber>
    </recommendedName>
</protein>
<dbReference type="Pfam" id="PF23570">
    <property type="entry name" value="PHD_P300"/>
    <property type="match status" value="1"/>
</dbReference>
<evidence type="ECO:0000256" key="13">
    <source>
        <dbReference type="ARBA" id="ARBA00023163"/>
    </source>
</evidence>
<evidence type="ECO:0000256" key="14">
    <source>
        <dbReference type="ARBA" id="ARBA00023242"/>
    </source>
</evidence>
<evidence type="ECO:0000256" key="8">
    <source>
        <dbReference type="ARBA" id="ARBA00022833"/>
    </source>
</evidence>
<feature type="zinc finger region" description="TAZ-type" evidence="18">
    <location>
        <begin position="175"/>
        <end position="258"/>
    </location>
</feature>
<organism evidence="28">
    <name type="scientific">Rodentolepis nana</name>
    <name type="common">Dwarf tapeworm</name>
    <name type="synonym">Hymenolepis nana</name>
    <dbReference type="NCBI Taxonomy" id="102285"/>
    <lineage>
        <taxon>Eukaryota</taxon>
        <taxon>Metazoa</taxon>
        <taxon>Spiralia</taxon>
        <taxon>Lophotrochozoa</taxon>
        <taxon>Platyhelminthes</taxon>
        <taxon>Cestoda</taxon>
        <taxon>Eucestoda</taxon>
        <taxon>Cyclophyllidea</taxon>
        <taxon>Hymenolepididae</taxon>
        <taxon>Rodentolepis</taxon>
    </lineage>
</organism>
<dbReference type="GO" id="GO:0045944">
    <property type="term" value="P:positive regulation of transcription by RNA polymerase II"/>
    <property type="evidence" value="ECO:0007669"/>
    <property type="project" value="TreeGrafter"/>
</dbReference>
<feature type="compositionally biased region" description="Low complexity" evidence="20">
    <location>
        <begin position="1424"/>
        <end position="1457"/>
    </location>
</feature>
<feature type="domain" description="ZZ-type" evidence="23">
    <location>
        <begin position="1227"/>
        <end position="1275"/>
    </location>
</feature>
<evidence type="ECO:0000256" key="3">
    <source>
        <dbReference type="ARBA" id="ARBA00022481"/>
    </source>
</evidence>
<feature type="compositionally biased region" description="Gly residues" evidence="20">
    <location>
        <begin position="365"/>
        <end position="374"/>
    </location>
</feature>
<feature type="region of interest" description="Disordered" evidence="20">
    <location>
        <begin position="1821"/>
        <end position="1860"/>
    </location>
</feature>
<feature type="region of interest" description="Disordered" evidence="20">
    <location>
        <begin position="1073"/>
        <end position="1132"/>
    </location>
</feature>
<dbReference type="GO" id="GO:0005667">
    <property type="term" value="C:transcription regulator complex"/>
    <property type="evidence" value="ECO:0007669"/>
    <property type="project" value="TreeGrafter"/>
</dbReference>
<dbReference type="SUPFAM" id="SSF57933">
    <property type="entry name" value="TAZ domain"/>
    <property type="match status" value="2"/>
</dbReference>
<evidence type="ECO:0000259" key="23">
    <source>
        <dbReference type="PROSITE" id="PS50135"/>
    </source>
</evidence>
<dbReference type="InterPro" id="IPR013178">
    <property type="entry name" value="Histone_AcTrfase_Rtt109/CBP"/>
</dbReference>
<dbReference type="Pfam" id="PF08214">
    <property type="entry name" value="HAT_KAT11"/>
    <property type="match status" value="1"/>
</dbReference>
<feature type="compositionally biased region" description="Pro residues" evidence="20">
    <location>
        <begin position="1844"/>
        <end position="1860"/>
    </location>
</feature>
<dbReference type="PROSITE" id="PS50952">
    <property type="entry name" value="KIX"/>
    <property type="match status" value="1"/>
</dbReference>
<feature type="region of interest" description="Disordered" evidence="20">
    <location>
        <begin position="1690"/>
        <end position="1778"/>
    </location>
</feature>
<dbReference type="PROSITE" id="PS50134">
    <property type="entry name" value="ZF_TAZ"/>
    <property type="match status" value="2"/>
</dbReference>
<feature type="compositionally biased region" description="Polar residues" evidence="20">
    <location>
        <begin position="463"/>
        <end position="484"/>
    </location>
</feature>
<dbReference type="OrthoDB" id="899at2759"/>
<evidence type="ECO:0000256" key="6">
    <source>
        <dbReference type="ARBA" id="ARBA00022737"/>
    </source>
</evidence>
<dbReference type="EMBL" id="UZAE01012412">
    <property type="protein sequence ID" value="VDO05037.1"/>
    <property type="molecule type" value="Genomic_DNA"/>
</dbReference>
<keyword evidence="4" id="KW-0808">Transferase</keyword>
<keyword evidence="3" id="KW-0488">Methylation</keyword>
<evidence type="ECO:0000256" key="11">
    <source>
        <dbReference type="ARBA" id="ARBA00023117"/>
    </source>
</evidence>
<dbReference type="InterPro" id="IPR000433">
    <property type="entry name" value="Znf_ZZ"/>
</dbReference>
<keyword evidence="5 18" id="KW-0479">Metal-binding</keyword>
<feature type="region of interest" description="Disordered" evidence="20">
    <location>
        <begin position="1269"/>
        <end position="1294"/>
    </location>
</feature>
<feature type="compositionally biased region" description="Low complexity" evidence="20">
    <location>
        <begin position="1765"/>
        <end position="1776"/>
    </location>
</feature>
<evidence type="ECO:0000313" key="26">
    <source>
        <dbReference type="EMBL" id="VDO05037.1"/>
    </source>
</evidence>
<feature type="compositionally biased region" description="Polar residues" evidence="20">
    <location>
        <begin position="1478"/>
        <end position="1518"/>
    </location>
</feature>
<dbReference type="InterPro" id="IPR000197">
    <property type="entry name" value="Znf_TAZ"/>
</dbReference>
<keyword evidence="8 18" id="KW-0862">Zinc</keyword>
<evidence type="ECO:0000256" key="17">
    <source>
        <dbReference type="PROSITE-ProRule" id="PRU00035"/>
    </source>
</evidence>
<evidence type="ECO:0000256" key="19">
    <source>
        <dbReference type="PROSITE-ProRule" id="PRU00228"/>
    </source>
</evidence>
<dbReference type="GO" id="GO:0004402">
    <property type="term" value="F:histone acetyltransferase activity"/>
    <property type="evidence" value="ECO:0007669"/>
    <property type="project" value="InterPro"/>
</dbReference>
<evidence type="ECO:0000259" key="22">
    <source>
        <dbReference type="PROSITE" id="PS50134"/>
    </source>
</evidence>
<dbReference type="CDD" id="cd15557">
    <property type="entry name" value="PHD_CBP_p300"/>
    <property type="match status" value="1"/>
</dbReference>
<feature type="compositionally biased region" description="Acidic residues" evidence="20">
    <location>
        <begin position="1084"/>
        <end position="1093"/>
    </location>
</feature>
<dbReference type="SMART" id="SM00297">
    <property type="entry name" value="BROMO"/>
    <property type="match status" value="1"/>
</dbReference>
<feature type="compositionally biased region" description="Polar residues" evidence="20">
    <location>
        <begin position="1730"/>
        <end position="1757"/>
    </location>
</feature>
<comment type="subcellular location">
    <subcellularLocation>
        <location evidence="1">Nucleus</location>
    </subcellularLocation>
</comment>
<dbReference type="Gene3D" id="3.30.60.90">
    <property type="match status" value="1"/>
</dbReference>
<feature type="region of interest" description="Disordered" evidence="20">
    <location>
        <begin position="1382"/>
        <end position="1518"/>
    </location>
</feature>
<dbReference type="SMART" id="SM01250">
    <property type="entry name" value="KAT11"/>
    <property type="match status" value="1"/>
</dbReference>
<feature type="compositionally biased region" description="Polar residues" evidence="20">
    <location>
        <begin position="59"/>
        <end position="69"/>
    </location>
</feature>
<dbReference type="InterPro" id="IPR036529">
    <property type="entry name" value="KIX_dom_sf"/>
</dbReference>
<evidence type="ECO:0000256" key="12">
    <source>
        <dbReference type="ARBA" id="ARBA00023159"/>
    </source>
</evidence>
<feature type="compositionally biased region" description="Polar residues" evidence="20">
    <location>
        <begin position="283"/>
        <end position="294"/>
    </location>
</feature>
<reference evidence="28" key="1">
    <citation type="submission" date="2016-04" db="UniProtKB">
        <authorList>
            <consortium name="WormBaseParasite"/>
        </authorList>
    </citation>
    <scope>IDENTIFICATION</scope>
</reference>
<evidence type="ECO:0000259" key="21">
    <source>
        <dbReference type="PROSITE" id="PS50014"/>
    </source>
</evidence>
<evidence type="ECO:0000256" key="15">
    <source>
        <dbReference type="ARBA" id="ARBA00023315"/>
    </source>
</evidence>
<dbReference type="Proteomes" id="UP000278807">
    <property type="component" value="Unassembled WGS sequence"/>
</dbReference>
<evidence type="ECO:0000256" key="18">
    <source>
        <dbReference type="PROSITE-ProRule" id="PRU00203"/>
    </source>
</evidence>
<dbReference type="GO" id="GO:0003713">
    <property type="term" value="F:transcription coactivator activity"/>
    <property type="evidence" value="ECO:0007669"/>
    <property type="project" value="TreeGrafter"/>
</dbReference>
<feature type="compositionally biased region" description="Low complexity" evidence="20">
    <location>
        <begin position="1694"/>
        <end position="1711"/>
    </location>
</feature>
<accession>A0A0R3TNC3</accession>
<keyword evidence="7 19" id="KW-0863">Zinc-finger</keyword>
<keyword evidence="15" id="KW-0012">Acyltransferase</keyword>
<dbReference type="GO" id="GO:0008270">
    <property type="term" value="F:zinc ion binding"/>
    <property type="evidence" value="ECO:0007669"/>
    <property type="project" value="UniProtKB-KW"/>
</dbReference>
<keyword evidence="9" id="KW-0156">Chromatin regulator</keyword>
<proteinExistence type="predicted"/>
<feature type="domain" description="TAZ-type" evidence="22">
    <location>
        <begin position="175"/>
        <end position="258"/>
    </location>
</feature>
<dbReference type="PANTHER" id="PTHR13808">
    <property type="entry name" value="CBP/P300-RELATED"/>
    <property type="match status" value="1"/>
</dbReference>
<feature type="domain" description="Bromo" evidence="21">
    <location>
        <begin position="612"/>
        <end position="684"/>
    </location>
</feature>
<evidence type="ECO:0000256" key="9">
    <source>
        <dbReference type="ARBA" id="ARBA00022853"/>
    </source>
</evidence>
<dbReference type="PRINTS" id="PR00503">
    <property type="entry name" value="BROMODOMAIN"/>
</dbReference>
<dbReference type="SMART" id="SM00551">
    <property type="entry name" value="ZnF_TAZ"/>
    <property type="match status" value="2"/>
</dbReference>
<feature type="compositionally biased region" description="Polar residues" evidence="20">
    <location>
        <begin position="354"/>
        <end position="363"/>
    </location>
</feature>
<evidence type="ECO:0000313" key="27">
    <source>
        <dbReference type="Proteomes" id="UP000278807"/>
    </source>
</evidence>
<feature type="region of interest" description="Disordered" evidence="20">
    <location>
        <begin position="1"/>
        <end position="91"/>
    </location>
</feature>
<dbReference type="InterPro" id="IPR056484">
    <property type="entry name" value="PHD_P300"/>
</dbReference>
<dbReference type="SUPFAM" id="SSF47370">
    <property type="entry name" value="Bromodomain"/>
    <property type="match status" value="1"/>
</dbReference>
<keyword evidence="6" id="KW-0677">Repeat</keyword>
<dbReference type="SMART" id="SM00291">
    <property type="entry name" value="ZnF_ZZ"/>
    <property type="match status" value="1"/>
</dbReference>
<feature type="compositionally biased region" description="Low complexity" evidence="20">
    <location>
        <begin position="47"/>
        <end position="58"/>
    </location>
</feature>
<keyword evidence="10" id="KW-0805">Transcription regulation</keyword>
<dbReference type="InterPro" id="IPR010303">
    <property type="entry name" value="RING_CBP-p300"/>
</dbReference>
<keyword evidence="12" id="KW-0010">Activator</keyword>
<dbReference type="STRING" id="102285.A0A0R3TNC3"/>
<sequence>MDKESHPDLSHANLSYQNNNFSHSNSLTNYQNSTDRSHLQQQYSGNSSQQVHHVLSSQIPDNSRCSSEGSGVPIVPGSSALSPRPAPSQGAVYMTAQSSQGLNTYPEANKPPNQSFYGLSGSTGPSNQGVAYVSQTNLQSTSSAGPGFSAAPGYHAPMTNSTVQNTSSGSSSATDLEKRQLIQQQLLLLLHAQCCRQEQTHATPCNTPHCRTMRNVLQHMKNCTEGKNCRKPHCASSRQIISHWKNCSSRECPVCGPLRRSHQQRAMAAAATVNQRPPGVGQSGAQVLPSTSQPPCGEMNGISTPMGQPQHAIRSPIPQNVRRSIPAPPTTSTPQVKSSIQSPFSQQPPVPNSAITPSTTQAQGSGSGGGGGEGSEQADWRAGINSEHRDHVVRRIVKYILPQPDPAAYSDPRMTNLIEYAKKVESATYNTANSRPEYFQLLSERCYKIYKELEEARRRRRNAATSGNGSTLISANDSTTSAPNISANSVDSTGGGMTQNLGSVVSSGGACSSTMDFRQEQESFGAVKKDEDIKPPSASSFITDSNKLSTSSLPKDVKKVKAEDSIGSIATSSTSINATSFSESAKVDESKWKKWSREELLRNLLCLYEEVYADKNAEWFRDPVDPVALNIPDYPEVIEHPMDLSTIRNNLEDGVYKDPWEVLNDFRLMFNNAWLYNKKNSKVYKMCTKLSELFESRVDQVMQAMGFCCGHEYSYQQILYCSSANVCTIGKDAFYYMYTNTDKSVLICDTYYQCEKCFNDAGDEILLADEVNQAPVPVRKELFERKKNNVTIEEAIVYCKECGRRWHKVCALHMDEIWPNGFVCPGCLREHGQRRKENRFTAKNLPTNKLSNFLERRVNDFLKKKEVGSRDVTIRVLASSDKTVEVKPLMRNRFTESGELSESFPYRLKAIFAFQEIDGQDVCFFGLYIQEYGSESPQPNRRRVYVAYLDSVFYFRPKQYRTDVYHEILVGYLHYAKQLGYTMAHIWACPPAEGDDYIFHMHPVEQRIPKAKRLQDWYKRMLQKAMIEGIVADFKDILKDAIDHHLVSPTEIPYFEGDFWPNTLEEILQDLDKEEERRRREEALAETEDDEDGSRDRDGSHGDLDKRSGKKKAKKRKFSKKSGSSMAKRKKIDGPVDCNTELTRKVYDTMEKLKEIFFVIRLHKHATTASLPPISDPDALIASELMDSRDSFLQMAREKHLEFSSLRRAKYSTLVMLYELHNEGKQSFLYTCNVCRDQIETRWHCNECDEYDLCNRCYKTENHPHPMEQYGLGIEEEGSNSNGESGSDRPSGTAERRPNFLACIAALIHANMCRDANCRNPSCIQMKKVLSHLRSCPKRSSGTCPLCRQLISMCCMHAKSCTKDQCQVPLCPQLKDRLRQQQLQKRRQQNKSLQRRTNLTRGATTADVSTVPTSHHPQYGGQTSAASASSANPDISSPMSRNSSFSSSSNVSRVGSMQNMSLNGGPMSVPAAAPRALPTSTFPSSQGQQQTRLPVAQGTWSDSPLNNQSGMSTPQSNSNFRSANNAVLVTQQEVVPTQQQLNNVRRVLDVIRGTPASQEEQNRQFMAWLSRHPDYRPAYETLRNRGRQAAANQQRLAAAQQANVANLVRTPHPQTVVQSSSPAVLSYSINVDSTTPIISSQQQPRQVIAAGGVSQRQFTPQQQFAQQITDQQQQQQQYVINQSMRVRTLASGGVQQQQNQHPVDQPQQQQQRFTNLVRPWPGSQQQSQQMYSNNSPGGGVQSSTVCTGGNSGSTALLTTVGGGSQQQQNQHHPQQQVISQSRILTGGQRVIGGQPTAAVVHLRTTAPQQQPQHVLVTNPVTSANTSQQRPVVTMMQQQQQPPSSQNPPQQPPSSNNPPGS</sequence>
<evidence type="ECO:0000256" key="4">
    <source>
        <dbReference type="ARBA" id="ARBA00022679"/>
    </source>
</evidence>
<dbReference type="Pfam" id="PF00569">
    <property type="entry name" value="ZZ"/>
    <property type="match status" value="1"/>
</dbReference>
<feature type="compositionally biased region" description="Basic and acidic residues" evidence="20">
    <location>
        <begin position="1073"/>
        <end position="1083"/>
    </location>
</feature>
<evidence type="ECO:0000256" key="10">
    <source>
        <dbReference type="ARBA" id="ARBA00023015"/>
    </source>
</evidence>
<evidence type="ECO:0000313" key="28">
    <source>
        <dbReference type="WBParaSite" id="HNAJ_0000887301-mRNA-1"/>
    </source>
</evidence>
<dbReference type="GO" id="GO:0031490">
    <property type="term" value="F:chromatin DNA binding"/>
    <property type="evidence" value="ECO:0007669"/>
    <property type="project" value="TreeGrafter"/>
</dbReference>
<feature type="region of interest" description="Disordered" evidence="20">
    <location>
        <begin position="459"/>
        <end position="484"/>
    </location>
</feature>
<dbReference type="SUPFAM" id="SSF57850">
    <property type="entry name" value="RING/U-box"/>
    <property type="match status" value="1"/>
</dbReference>
<evidence type="ECO:0000256" key="7">
    <source>
        <dbReference type="ARBA" id="ARBA00022771"/>
    </source>
</evidence>
<dbReference type="Pfam" id="PF00439">
    <property type="entry name" value="Bromodomain"/>
    <property type="match status" value="1"/>
</dbReference>
<dbReference type="InterPro" id="IPR003101">
    <property type="entry name" value="KIX_dom"/>
</dbReference>
<dbReference type="PANTHER" id="PTHR13808:SF1">
    <property type="entry name" value="HISTONE ACETYLTRANSFERASE"/>
    <property type="match status" value="1"/>
</dbReference>
<dbReference type="PROSITE" id="PS51727">
    <property type="entry name" value="CBP_P300_HAT"/>
    <property type="match status" value="1"/>
</dbReference>
<dbReference type="InterPro" id="IPR038547">
    <property type="entry name" value="RING_CBP-p300_sf"/>
</dbReference>
<dbReference type="Gene3D" id="1.20.920.10">
    <property type="entry name" value="Bromodomain-like"/>
    <property type="match status" value="1"/>
</dbReference>